<accession>A0A8J2T0A5</accession>
<organism evidence="1 2">
    <name type="scientific">Zygosaccharomyces bailii (strain CLIB 213 / ATCC 58445 / CBS 680 / BCRC 21525 / NBRC 1098 / NCYC 1416 / NRRL Y-2227)</name>
    <dbReference type="NCBI Taxonomy" id="1333698"/>
    <lineage>
        <taxon>Eukaryota</taxon>
        <taxon>Fungi</taxon>
        <taxon>Dikarya</taxon>
        <taxon>Ascomycota</taxon>
        <taxon>Saccharomycotina</taxon>
        <taxon>Saccharomycetes</taxon>
        <taxon>Saccharomycetales</taxon>
        <taxon>Saccharomycetaceae</taxon>
        <taxon>Zygosaccharomyces</taxon>
    </lineage>
</organism>
<evidence type="ECO:0000313" key="2">
    <source>
        <dbReference type="Proteomes" id="UP000019375"/>
    </source>
</evidence>
<keyword evidence="2" id="KW-1185">Reference proteome</keyword>
<sequence length="468" mass="55014">MHNRMVFNESQFGYSILFRYFDEEVQTIAAKFRSASKYSERLYRRVVLLILTYCPQECTRTIFGKNCKTRLKMENLMNNEMLKYVELDFHANSKVMAKALVKCTSSSMKVFEYKIFLLLANKGIFAYLSYFDGEYLKSFTEFRECLQFIYYIKQFGPEKCQIYSFLDDCERMFSILCATSLMAEIEGRRNSCVLSRFKDFKLDEVSVLQGLFFTVIDCTDPSLMTAANDLDRYVLGRFFESLGEIERSIAIYRGSLAEYECKPNVNDLALRVQKDHLGGMIRRYILAMTIKLSDDPAIIRCLYSILEGLVLYGGVHMEVIWFFYSLKVYYEVAIESSEEFLDKDLTKECVMMLNLVCQKWQQIRKKYKPRTVQLPQILLKSMFGDFVIVDEVFEENNPFEHHHELSVILSSIKLKSKHKWFGEVNAFEAYSDSMWKTGIEWVDFWKDCYLDNHSELPVELLVILEGIK</sequence>
<dbReference type="EMBL" id="HG316454">
    <property type="protein sequence ID" value="CDF87771.1"/>
    <property type="molecule type" value="Genomic_DNA"/>
</dbReference>
<gene>
    <name evidence="1" type="ORF">BN860_14114g</name>
</gene>
<protein>
    <submittedName>
        <fullName evidence="1">BN860_14114g1_1</fullName>
    </submittedName>
</protein>
<proteinExistence type="predicted"/>
<evidence type="ECO:0000313" key="1">
    <source>
        <dbReference type="EMBL" id="CDF87771.1"/>
    </source>
</evidence>
<reference evidence="2" key="1">
    <citation type="journal article" date="2013" name="Genome Announc.">
        <title>Genome sequence of the food spoilage yeast Zygosaccharomyces bailii CLIB 213(T).</title>
        <authorList>
            <person name="Galeote V."/>
            <person name="Bigey F."/>
            <person name="Devillers H."/>
            <person name="Neuveglise C."/>
            <person name="Dequin S."/>
        </authorList>
    </citation>
    <scope>NUCLEOTIDE SEQUENCE [LARGE SCALE GENOMIC DNA]</scope>
    <source>
        <strain evidence="2">CLIB 213 / ATCC 58445 / CBS 680 / CCRC 21525 / NBRC 1098 / NCYC 1416 / NRRL Y-2227</strain>
    </source>
</reference>
<dbReference type="AlphaFoldDB" id="A0A8J2T0A5"/>
<name>A0A8J2T0A5_ZYGB2</name>
<dbReference type="OrthoDB" id="4065753at2759"/>
<dbReference type="Proteomes" id="UP000019375">
    <property type="component" value="Unassembled WGS sequence"/>
</dbReference>